<evidence type="ECO:0000259" key="2">
    <source>
        <dbReference type="Pfam" id="PF18962"/>
    </source>
</evidence>
<evidence type="ECO:0000256" key="1">
    <source>
        <dbReference type="SAM" id="SignalP"/>
    </source>
</evidence>
<feature type="chain" id="PRO_5046273220" evidence="1">
    <location>
        <begin position="29"/>
        <end position="1179"/>
    </location>
</feature>
<feature type="signal peptide" evidence="1">
    <location>
        <begin position="1"/>
        <end position="28"/>
    </location>
</feature>
<dbReference type="Proteomes" id="UP001176429">
    <property type="component" value="Unassembled WGS sequence"/>
</dbReference>
<dbReference type="InterPro" id="IPR026444">
    <property type="entry name" value="Secre_tail"/>
</dbReference>
<evidence type="ECO:0000259" key="3">
    <source>
        <dbReference type="Pfam" id="PF23759"/>
    </source>
</evidence>
<dbReference type="Pfam" id="PF18962">
    <property type="entry name" value="Por_Secre_tail"/>
    <property type="match status" value="1"/>
</dbReference>
<feature type="domain" description="T9SS-like galactose binding" evidence="3">
    <location>
        <begin position="242"/>
        <end position="348"/>
    </location>
</feature>
<keyword evidence="1" id="KW-0732">Signal</keyword>
<gene>
    <name evidence="4" type="ORF">Q5H93_09080</name>
</gene>
<evidence type="ECO:0000313" key="5">
    <source>
        <dbReference type="Proteomes" id="UP001176429"/>
    </source>
</evidence>
<name>A0ABT9B9C9_9BACT</name>
<dbReference type="Pfam" id="PF23759">
    <property type="entry name" value="GBD_T9SS_assoc"/>
    <property type="match status" value="2"/>
</dbReference>
<proteinExistence type="predicted"/>
<organism evidence="4 5">
    <name type="scientific">Hymenobacter aranciens</name>
    <dbReference type="NCBI Taxonomy" id="3063996"/>
    <lineage>
        <taxon>Bacteria</taxon>
        <taxon>Pseudomonadati</taxon>
        <taxon>Bacteroidota</taxon>
        <taxon>Cytophagia</taxon>
        <taxon>Cytophagales</taxon>
        <taxon>Hymenobacteraceae</taxon>
        <taxon>Hymenobacter</taxon>
    </lineage>
</organism>
<feature type="domain" description="Secretion system C-terminal sorting" evidence="2">
    <location>
        <begin position="1099"/>
        <end position="1177"/>
    </location>
</feature>
<dbReference type="RefSeq" id="WP_305006197.1">
    <property type="nucleotide sequence ID" value="NZ_JAUQSY010000005.1"/>
</dbReference>
<evidence type="ECO:0000313" key="4">
    <source>
        <dbReference type="EMBL" id="MDO7874882.1"/>
    </source>
</evidence>
<dbReference type="InterPro" id="IPR056600">
    <property type="entry name" value="GBD_T9SS_assoc"/>
</dbReference>
<comment type="caution">
    <text evidence="4">The sequence shown here is derived from an EMBL/GenBank/DDBJ whole genome shotgun (WGS) entry which is preliminary data.</text>
</comment>
<dbReference type="NCBIfam" id="TIGR04183">
    <property type="entry name" value="Por_Secre_tail"/>
    <property type="match status" value="1"/>
</dbReference>
<sequence>MKTLLPTRRWGLLAGLLLGLLSTGQAWAQPTIRFDKLTLMPRQEAYVPLNGGTVVSLVQTNDSVSAGLPIGFEFKFEGNSYNTAYASSNGFLSFNSLLSSTRDNDFDNLSGDSQPLLAALWDDLDGSNGTASYRTTGAVGSRVFTFEWRNWKWGVTATAPNISFQVRLYEGAGRVEYAYNNVGSAPVTGDGASIGLITDWAFLSLRDTGTAPSYSKATATNNLTTPPASGQVYAFVPPMAPSNDECSGAVALTVAPANNPCANAYNAINANATASSSSLQVCDGGKDTWYSFVAPASGTIHVETTANDDRLEVFSGSCGSLTSVNCVDYSKQVSGLTAGTTYYLRVVLQNFGSDDPYSICVSNLEAAPLLTNDLCSTATVLTVGSNGSCNSVNGTLEGATKDFPGPSCATFWVQRSWYDVWYQFVVPANGAAVVRTSAGTAVNALNDVTLALYSGTCGTLTELGCNRFNGNDNFGTVGVSGRTPGEVLYARVFHDSEGTFGICVNDGTPGDLVVNTLNRDINGTYRNVTITGTGVARLTNNLTVTNALTLQTGGELNLDTRTVSGPGSFTTQAGSTLQLRNAGGLSASGTTGAVQVTGTRSFSDDASYTYRVSASYVSGTGLPATVRELFVNTDIDFNTDGGTPPTAGELTLSSPLSVRRRLRLRRDLVTSNTNLLTLLSNPTQGSALVFNEPEGGPLGGTPGVVAGPARVQRAIDPSVNPGTGYRHYSAPVTGSTVADLATGGFAPVVNPAYNAAAEPNLVTPFPTVFGYDESRVATVTSSYGAFDKGWVSPASTGAALAVGRGYTVNIGAGALVDFEGTPVTGDQTVSLSRGASADGGWHLVGNPYPSPIDWSQASIPSGMSAAAYVYESTGQYAGQYRTYVNGIGNPIIPSGQGFFVRNVGAAGSSVDFTFDNFMRETTFSTGTNFRRGSAERRPLVKLSLQGSAAALADETTVYFDLAATAAADARTDATKLRNPGGQAPNLFSLAGATELAINGLGLPTGSAAITVPLGLNVPTAGTYTIAAEQLLNLAPAGLSNVVLVDRRTNQQTALSRMGASYTFQLGVTELTSVGRFALVFNPSAAPLATASTLAQQLSVYPNPAHGRFTLSVPALPGTPALQATLLNGLGQVVQPARRLTLSASGAVAEFATDKLAAGVYLLQLRSEGIAPVTKRVVVE</sequence>
<dbReference type="EMBL" id="JAUQSY010000005">
    <property type="protein sequence ID" value="MDO7874882.1"/>
    <property type="molecule type" value="Genomic_DNA"/>
</dbReference>
<feature type="domain" description="T9SS-like galactose binding" evidence="3">
    <location>
        <begin position="371"/>
        <end position="468"/>
    </location>
</feature>
<protein>
    <submittedName>
        <fullName evidence="4">T9SS type A sorting domain-containing protein</fullName>
    </submittedName>
</protein>
<dbReference type="Gene3D" id="2.60.120.380">
    <property type="match status" value="1"/>
</dbReference>
<accession>A0ABT9B9C9</accession>
<keyword evidence="5" id="KW-1185">Reference proteome</keyword>
<reference evidence="4" key="1">
    <citation type="submission" date="2023-07" db="EMBL/GenBank/DDBJ databases">
        <authorList>
            <person name="Kim M.K."/>
        </authorList>
    </citation>
    <scope>NUCLEOTIDE SEQUENCE</scope>
    <source>
        <strain evidence="4">ASUV-10-1</strain>
    </source>
</reference>